<protein>
    <submittedName>
        <fullName evidence="8">Radical SAM protein</fullName>
    </submittedName>
</protein>
<dbReference type="EMBL" id="VOSM01000014">
    <property type="protein sequence ID" value="TXD34250.1"/>
    <property type="molecule type" value="Genomic_DNA"/>
</dbReference>
<evidence type="ECO:0000256" key="3">
    <source>
        <dbReference type="ARBA" id="ARBA00022723"/>
    </source>
</evidence>
<dbReference type="RefSeq" id="WP_146982973.1">
    <property type="nucleotide sequence ID" value="NZ_VOSM01000014.1"/>
</dbReference>
<dbReference type="Gene3D" id="3.80.30.20">
    <property type="entry name" value="tm_1862 like domain"/>
    <property type="match status" value="1"/>
</dbReference>
<dbReference type="CDD" id="cd01335">
    <property type="entry name" value="Radical_SAM"/>
    <property type="match status" value="1"/>
</dbReference>
<reference evidence="8 9" key="1">
    <citation type="submission" date="2019-08" db="EMBL/GenBank/DDBJ databases">
        <title>Bradymonadales sp. TMQ4.</title>
        <authorList>
            <person name="Liang Q."/>
        </authorList>
    </citation>
    <scope>NUCLEOTIDE SEQUENCE [LARGE SCALE GENOMIC DNA]</scope>
    <source>
        <strain evidence="8 9">TMQ4</strain>
    </source>
</reference>
<dbReference type="InterPro" id="IPR006158">
    <property type="entry name" value="Cobalamin-bd"/>
</dbReference>
<keyword evidence="9" id="KW-1185">Reference proteome</keyword>
<dbReference type="GO" id="GO:0031419">
    <property type="term" value="F:cobalamin binding"/>
    <property type="evidence" value="ECO:0007669"/>
    <property type="project" value="InterPro"/>
</dbReference>
<dbReference type="InterPro" id="IPR007197">
    <property type="entry name" value="rSAM"/>
</dbReference>
<evidence type="ECO:0000259" key="7">
    <source>
        <dbReference type="PROSITE" id="PS51918"/>
    </source>
</evidence>
<dbReference type="GO" id="GO:0005829">
    <property type="term" value="C:cytosol"/>
    <property type="evidence" value="ECO:0007669"/>
    <property type="project" value="TreeGrafter"/>
</dbReference>
<evidence type="ECO:0000256" key="2">
    <source>
        <dbReference type="ARBA" id="ARBA00022691"/>
    </source>
</evidence>
<dbReference type="InterPro" id="IPR058240">
    <property type="entry name" value="rSAM_sf"/>
</dbReference>
<dbReference type="AlphaFoldDB" id="A0A5C6XAC5"/>
<comment type="caution">
    <text evidence="8">The sequence shown here is derived from an EMBL/GenBank/DDBJ whole genome shotgun (WGS) entry which is preliminary data.</text>
</comment>
<dbReference type="PANTHER" id="PTHR43409:SF16">
    <property type="entry name" value="SLR0320 PROTEIN"/>
    <property type="match status" value="1"/>
</dbReference>
<evidence type="ECO:0000256" key="4">
    <source>
        <dbReference type="ARBA" id="ARBA00023004"/>
    </source>
</evidence>
<dbReference type="SFLD" id="SFLDS00029">
    <property type="entry name" value="Radical_SAM"/>
    <property type="match status" value="1"/>
</dbReference>
<evidence type="ECO:0000256" key="1">
    <source>
        <dbReference type="ARBA" id="ARBA00001966"/>
    </source>
</evidence>
<accession>A0A5C6XAC5</accession>
<feature type="domain" description="B12-binding" evidence="6">
    <location>
        <begin position="4"/>
        <end position="153"/>
    </location>
</feature>
<dbReference type="SMART" id="SM00729">
    <property type="entry name" value="Elp3"/>
    <property type="match status" value="1"/>
</dbReference>
<dbReference type="InterPro" id="IPR051198">
    <property type="entry name" value="BchE-like"/>
</dbReference>
<gene>
    <name evidence="8" type="ORF">FRC98_18825</name>
</gene>
<dbReference type="PROSITE" id="PS51918">
    <property type="entry name" value="RADICAL_SAM"/>
    <property type="match status" value="1"/>
</dbReference>
<dbReference type="GO" id="GO:0003824">
    <property type="term" value="F:catalytic activity"/>
    <property type="evidence" value="ECO:0007669"/>
    <property type="project" value="InterPro"/>
</dbReference>
<keyword evidence="3" id="KW-0479">Metal-binding</keyword>
<dbReference type="Pfam" id="PF04055">
    <property type="entry name" value="Radical_SAM"/>
    <property type="match status" value="1"/>
</dbReference>
<evidence type="ECO:0000313" key="9">
    <source>
        <dbReference type="Proteomes" id="UP000321412"/>
    </source>
</evidence>
<comment type="cofactor">
    <cofactor evidence="1">
        <name>[4Fe-4S] cluster</name>
        <dbReference type="ChEBI" id="CHEBI:49883"/>
    </cofactor>
</comment>
<dbReference type="GO" id="GO:0046872">
    <property type="term" value="F:metal ion binding"/>
    <property type="evidence" value="ECO:0007669"/>
    <property type="project" value="UniProtKB-KW"/>
</dbReference>
<dbReference type="PROSITE" id="PS51332">
    <property type="entry name" value="B12_BINDING"/>
    <property type="match status" value="1"/>
</dbReference>
<dbReference type="GO" id="GO:0051536">
    <property type="term" value="F:iron-sulfur cluster binding"/>
    <property type="evidence" value="ECO:0007669"/>
    <property type="project" value="UniProtKB-KW"/>
</dbReference>
<feature type="domain" description="Radical SAM core" evidence="7">
    <location>
        <begin position="184"/>
        <end position="415"/>
    </location>
</feature>
<proteinExistence type="predicted"/>
<keyword evidence="5" id="KW-0411">Iron-sulfur</keyword>
<dbReference type="PANTHER" id="PTHR43409">
    <property type="entry name" value="ANAEROBIC MAGNESIUM-PROTOPORPHYRIN IX MONOMETHYL ESTER CYCLASE-RELATED"/>
    <property type="match status" value="1"/>
</dbReference>
<dbReference type="InterPro" id="IPR006638">
    <property type="entry name" value="Elp3/MiaA/NifB-like_rSAM"/>
</dbReference>
<dbReference type="OrthoDB" id="9762608at2"/>
<dbReference type="Proteomes" id="UP000321412">
    <property type="component" value="Unassembled WGS sequence"/>
</dbReference>
<evidence type="ECO:0000313" key="8">
    <source>
        <dbReference type="EMBL" id="TXD34250.1"/>
    </source>
</evidence>
<dbReference type="SUPFAM" id="SSF102114">
    <property type="entry name" value="Radical SAM enzymes"/>
    <property type="match status" value="1"/>
</dbReference>
<keyword evidence="2" id="KW-0949">S-adenosyl-L-methionine</keyword>
<name>A0A5C6XAC5_9DELT</name>
<sequence length="451" mass="50594">MNVTKHRRIIAVDFYWTRDKDPRVPLGHASLITALREIPGVDVHSLALPVNLEPQRSEDIADNILELAEGCAAREVDVALGAYVWGEELLGQVLAQLRAKGFQGRIIIGGPQISYSGPGLENIYPEADIFVRGYGEDALRALAATAEHQDILGVHWAGTKDASEQARVDLEKLPSPWLTGAIPLEGQRFIRWETQRGCMFRCAFCQHREPGKRLTQRTLGLQRIEAEIDLFCASDVAEIAVLDPIFNMAPHAAGVLARFRERGFQGRLSLQCRAETMTTELYDAGSGLELCLEFGLQTIHKSEMAAIRRNNALPLVDEALEQARRRGIDHEVSLIFGLPEQTLKSFEESVQWCLTRRVPVLKAFPLMLLRGTRLDLDRAKWDLRDSGGAMPMVLEAATFDYDDWRQMARLSEALKLTEGDHPETLEELRDIATSLEPNVLRWMPEQPGRAM</sequence>
<dbReference type="InterPro" id="IPR023404">
    <property type="entry name" value="rSAM_horseshoe"/>
</dbReference>
<evidence type="ECO:0000256" key="5">
    <source>
        <dbReference type="ARBA" id="ARBA00023014"/>
    </source>
</evidence>
<dbReference type="SFLD" id="SFLDG01082">
    <property type="entry name" value="B12-binding_domain_containing"/>
    <property type="match status" value="1"/>
</dbReference>
<keyword evidence="4" id="KW-0408">Iron</keyword>
<organism evidence="8 9">
    <name type="scientific">Lujinxingia vulgaris</name>
    <dbReference type="NCBI Taxonomy" id="2600176"/>
    <lineage>
        <taxon>Bacteria</taxon>
        <taxon>Deltaproteobacteria</taxon>
        <taxon>Bradymonadales</taxon>
        <taxon>Lujinxingiaceae</taxon>
        <taxon>Lujinxingia</taxon>
    </lineage>
</organism>
<evidence type="ECO:0000259" key="6">
    <source>
        <dbReference type="PROSITE" id="PS51332"/>
    </source>
</evidence>